<evidence type="ECO:0000313" key="3">
    <source>
        <dbReference type="EMBL" id="WTY37159.1"/>
    </source>
</evidence>
<keyword evidence="2" id="KW-0472">Membrane</keyword>
<feature type="transmembrane region" description="Helical" evidence="2">
    <location>
        <begin position="102"/>
        <end position="123"/>
    </location>
</feature>
<dbReference type="GeneID" id="91380236"/>
<evidence type="ECO:0000256" key="1">
    <source>
        <dbReference type="SAM" id="MobiDB-lite"/>
    </source>
</evidence>
<feature type="region of interest" description="Disordered" evidence="1">
    <location>
        <begin position="1"/>
        <end position="20"/>
    </location>
</feature>
<feature type="transmembrane region" description="Helical" evidence="2">
    <location>
        <begin position="23"/>
        <end position="45"/>
    </location>
</feature>
<name>A0ABZ1NB08_9NOCA</name>
<keyword evidence="2" id="KW-1133">Transmembrane helix</keyword>
<dbReference type="Proteomes" id="UP001621418">
    <property type="component" value="Chromosome"/>
</dbReference>
<feature type="transmembrane region" description="Helical" evidence="2">
    <location>
        <begin position="77"/>
        <end position="95"/>
    </location>
</feature>
<keyword evidence="4" id="KW-1185">Reference proteome</keyword>
<protein>
    <submittedName>
        <fullName evidence="3">Uncharacterized protein</fullName>
    </submittedName>
</protein>
<gene>
    <name evidence="3" type="ORF">OG308_04590</name>
</gene>
<feature type="transmembrane region" description="Helical" evidence="2">
    <location>
        <begin position="129"/>
        <end position="148"/>
    </location>
</feature>
<evidence type="ECO:0000256" key="2">
    <source>
        <dbReference type="SAM" id="Phobius"/>
    </source>
</evidence>
<keyword evidence="2" id="KW-0812">Transmembrane</keyword>
<proteinExistence type="predicted"/>
<reference evidence="3 4" key="1">
    <citation type="submission" date="2022-10" db="EMBL/GenBank/DDBJ databases">
        <title>The complete genomes of actinobacterial strains from the NBC collection.</title>
        <authorList>
            <person name="Joergensen T.S."/>
            <person name="Alvarez Arevalo M."/>
            <person name="Sterndorff E.B."/>
            <person name="Faurdal D."/>
            <person name="Vuksanovic O."/>
            <person name="Mourched A.-S."/>
            <person name="Charusanti P."/>
            <person name="Shaw S."/>
            <person name="Blin K."/>
            <person name="Weber T."/>
        </authorList>
    </citation>
    <scope>NUCLEOTIDE SEQUENCE [LARGE SCALE GENOMIC DNA]</scope>
    <source>
        <strain evidence="3 4">NBC_01413</strain>
    </source>
</reference>
<sequence length="177" mass="18422">MDDQQGPQGHVPQKSESLSSPPVAVLLGGIGSVVVGLFGLSRAAAALSALHATSTRWKQSQLPVDWNLQMLEHQIDLAVGAVLAVLLGLGGVLVLGRRARGLNMVIIGSGLAIFALWGAASMSASSDELVFFVLYSLLPCGTLLAALLPSSQRWIDSGPNAQLAQSNTPHPPVPPYN</sequence>
<dbReference type="EMBL" id="CP109527">
    <property type="protein sequence ID" value="WTY37159.1"/>
    <property type="molecule type" value="Genomic_DNA"/>
</dbReference>
<organism evidence="3 4">
    <name type="scientific">Nocardia salmonicida</name>
    <dbReference type="NCBI Taxonomy" id="53431"/>
    <lineage>
        <taxon>Bacteria</taxon>
        <taxon>Bacillati</taxon>
        <taxon>Actinomycetota</taxon>
        <taxon>Actinomycetes</taxon>
        <taxon>Mycobacteriales</taxon>
        <taxon>Nocardiaceae</taxon>
        <taxon>Nocardia</taxon>
    </lineage>
</organism>
<accession>A0ABZ1NB08</accession>
<dbReference type="RefSeq" id="WP_328658421.1">
    <property type="nucleotide sequence ID" value="NZ_CP108014.1"/>
</dbReference>
<evidence type="ECO:0000313" key="4">
    <source>
        <dbReference type="Proteomes" id="UP001621418"/>
    </source>
</evidence>